<dbReference type="GO" id="GO:0003995">
    <property type="term" value="F:acyl-CoA dehydrogenase activity"/>
    <property type="evidence" value="ECO:0007669"/>
    <property type="project" value="TreeGrafter"/>
</dbReference>
<dbReference type="RefSeq" id="WP_169725866.1">
    <property type="nucleotide sequence ID" value="NZ_CP022521.1"/>
</dbReference>
<proteinExistence type="predicted"/>
<dbReference type="Gene3D" id="1.10.540.10">
    <property type="entry name" value="Acyl-CoA dehydrogenase/oxidase, N-terminal domain"/>
    <property type="match status" value="1"/>
</dbReference>
<protein>
    <submittedName>
        <fullName evidence="2">Putative acyl-CoA dehydrogenase YdbM</fullName>
        <ecNumber evidence="2">1.3.99.-</ecNumber>
    </submittedName>
</protein>
<dbReference type="SUPFAM" id="SSF56645">
    <property type="entry name" value="Acyl-CoA dehydrogenase NM domain-like"/>
    <property type="match status" value="1"/>
</dbReference>
<dbReference type="PANTHER" id="PTHR43884:SF25">
    <property type="entry name" value="ACYL-COA DEHYDROGENASE YDBM-RELATED"/>
    <property type="match status" value="1"/>
</dbReference>
<dbReference type="InterPro" id="IPR046373">
    <property type="entry name" value="Acyl-CoA_Oxase/DH_mid-dom_sf"/>
</dbReference>
<dbReference type="PANTHER" id="PTHR43884">
    <property type="entry name" value="ACYL-COA DEHYDROGENASE"/>
    <property type="match status" value="1"/>
</dbReference>
<dbReference type="GO" id="GO:0050660">
    <property type="term" value="F:flavin adenine dinucleotide binding"/>
    <property type="evidence" value="ECO:0007669"/>
    <property type="project" value="InterPro"/>
</dbReference>
<accession>A0A221W555</accession>
<gene>
    <name evidence="2" type="primary">ydbM</name>
    <name evidence="2" type="ORF">AHOG_15265</name>
</gene>
<sequence length="416" mass="44329">MRRVCTESGRRAWLLADGVAPAISERAARHDADGTFPHQDFDDLRSAGYLALTAPEELGGHGAALPEMIIAQERLAAASGPTALAANMHLSITGQLARRWRAAPTGRLTELLGEVVAGRVLFAPITAEPGHSLVRSTGSKATRVDGGFRVRGRKVFGTNSEVMTHLVSIALDVDHPDGPHVIGFRVPVDSETIQPVAGTWHSGGMRATVSQDVELLDVFVPEDAVTFSFPEGMLDGSLLQNLWGWSMPSFGAVYLGIARGALTAAIAEVDRRGWQDRSGVRALLSEAEMRQSSAWALVSAVAEEVMGNGLWRDGTVQDGMARVVLAKHVATITAVEVVDLVARIVGSSVMRAGSVFERAWRDVRAGTVHPYSTTDAMDLIADTVLGRSVAAERRPDVETLPAQTPGAALLTATIPW</sequence>
<dbReference type="SUPFAM" id="SSF47203">
    <property type="entry name" value="Acyl-CoA dehydrogenase C-terminal domain-like"/>
    <property type="match status" value="1"/>
</dbReference>
<dbReference type="InterPro" id="IPR009100">
    <property type="entry name" value="AcylCoA_DH/oxidase_NM_dom_sf"/>
</dbReference>
<dbReference type="InterPro" id="IPR013786">
    <property type="entry name" value="AcylCoA_DH/ox_N"/>
</dbReference>
<evidence type="ECO:0000313" key="2">
    <source>
        <dbReference type="EMBL" id="ASO20679.1"/>
    </source>
</evidence>
<dbReference type="Pfam" id="PF02771">
    <property type="entry name" value="Acyl-CoA_dh_N"/>
    <property type="match status" value="1"/>
</dbReference>
<dbReference type="Gene3D" id="2.40.110.10">
    <property type="entry name" value="Butyryl-CoA Dehydrogenase, subunit A, domain 2"/>
    <property type="match status" value="1"/>
</dbReference>
<dbReference type="PIRSF" id="PIRSF016578">
    <property type="entry name" value="HsaA"/>
    <property type="match status" value="1"/>
</dbReference>
<dbReference type="InterPro" id="IPR013107">
    <property type="entry name" value="Acyl-CoA_DH_C"/>
</dbReference>
<dbReference type="InterPro" id="IPR037069">
    <property type="entry name" value="AcylCoA_DH/ox_N_sf"/>
</dbReference>
<keyword evidence="3" id="KW-1185">Reference proteome</keyword>
<dbReference type="InterPro" id="IPR036250">
    <property type="entry name" value="AcylCo_DH-like_C"/>
</dbReference>
<dbReference type="KEGG" id="ahg:AHOG_15265"/>
<evidence type="ECO:0000313" key="3">
    <source>
        <dbReference type="Proteomes" id="UP000204221"/>
    </source>
</evidence>
<dbReference type="Proteomes" id="UP000204221">
    <property type="component" value="Chromosome"/>
</dbReference>
<dbReference type="EC" id="1.3.99.-" evidence="2"/>
<reference evidence="2 3" key="1">
    <citation type="submission" date="2017-07" db="EMBL/GenBank/DDBJ databases">
        <title>Complete genome sequence of Actinoalloteichus hoggarensis DSM 45943, type strain of Actinoalloteichus hoggarensis.</title>
        <authorList>
            <person name="Ruckert C."/>
            <person name="Nouioui I."/>
            <person name="Willmese J."/>
            <person name="van Wezel G."/>
            <person name="Klenk H.-P."/>
            <person name="Kalinowski J."/>
            <person name="Zotchev S.B."/>
        </authorList>
    </citation>
    <scope>NUCLEOTIDE SEQUENCE [LARGE SCALE GENOMIC DNA]</scope>
    <source>
        <strain evidence="2 3">DSM 45943</strain>
    </source>
</reference>
<name>A0A221W555_9PSEU</name>
<organism evidence="2 3">
    <name type="scientific">Actinoalloteichus hoggarensis</name>
    <dbReference type="NCBI Taxonomy" id="1470176"/>
    <lineage>
        <taxon>Bacteria</taxon>
        <taxon>Bacillati</taxon>
        <taxon>Actinomycetota</taxon>
        <taxon>Actinomycetes</taxon>
        <taxon>Pseudonocardiales</taxon>
        <taxon>Pseudonocardiaceae</taxon>
        <taxon>Actinoalloteichus</taxon>
    </lineage>
</organism>
<dbReference type="EMBL" id="CP022521">
    <property type="protein sequence ID" value="ASO20679.1"/>
    <property type="molecule type" value="Genomic_DNA"/>
</dbReference>
<dbReference type="Gene3D" id="1.20.140.10">
    <property type="entry name" value="Butyryl-CoA Dehydrogenase, subunit A, domain 3"/>
    <property type="match status" value="1"/>
</dbReference>
<dbReference type="Pfam" id="PF08028">
    <property type="entry name" value="Acyl-CoA_dh_2"/>
    <property type="match status" value="1"/>
</dbReference>
<dbReference type="AlphaFoldDB" id="A0A221W555"/>
<evidence type="ECO:0000256" key="1">
    <source>
        <dbReference type="ARBA" id="ARBA00023002"/>
    </source>
</evidence>
<keyword evidence="1 2" id="KW-0560">Oxidoreductase</keyword>